<dbReference type="Proteomes" id="UP000177395">
    <property type="component" value="Unassembled WGS sequence"/>
</dbReference>
<dbReference type="AlphaFoldDB" id="A0A1F6FIE1"/>
<sequence length="234" mass="26624">MNTFEIEVKSLLGEENKAKELLDKMAAGDPDFKKTSTNRQLNHYFEDGDINKLVENVSTHLKPEQLEKLKHIIDTGKDFSVRTRQKNEEVLLVVKASVDEGTSANTVSRLEFEERVEPSLDALDELVKSAGFKCQAKWSRARDEYKYKGMTVCLDKNAGYGYLAEFEKVIDLPVEASAQVGDESALASARAEIDTIMKELGVDELPQDRLERMFSHYNQNWPDYYGTDKVFVIE</sequence>
<organism evidence="2 3">
    <name type="scientific">Candidatus Kaiserbacteria bacterium RIFOXYB1_FULL_46_14</name>
    <dbReference type="NCBI Taxonomy" id="1798531"/>
    <lineage>
        <taxon>Bacteria</taxon>
        <taxon>Candidatus Kaiseribacteriota</taxon>
    </lineage>
</organism>
<protein>
    <recommendedName>
        <fullName evidence="1">CYTH domain-containing protein</fullName>
    </recommendedName>
</protein>
<feature type="domain" description="CYTH" evidence="1">
    <location>
        <begin position="3"/>
        <end position="220"/>
    </location>
</feature>
<dbReference type="STRING" id="1798531.A2392_02565"/>
<evidence type="ECO:0000313" key="3">
    <source>
        <dbReference type="Proteomes" id="UP000177395"/>
    </source>
</evidence>
<comment type="caution">
    <text evidence="2">The sequence shown here is derived from an EMBL/GenBank/DDBJ whole genome shotgun (WGS) entry which is preliminary data.</text>
</comment>
<dbReference type="Gene3D" id="2.40.320.10">
    <property type="entry name" value="Hypothetical Protein Pfu-838710-001"/>
    <property type="match status" value="1"/>
</dbReference>
<gene>
    <name evidence="2" type="ORF">A2392_02565</name>
</gene>
<evidence type="ECO:0000259" key="1">
    <source>
        <dbReference type="PROSITE" id="PS51707"/>
    </source>
</evidence>
<proteinExistence type="predicted"/>
<dbReference type="EMBL" id="MFMS01000006">
    <property type="protein sequence ID" value="OGG85625.1"/>
    <property type="molecule type" value="Genomic_DNA"/>
</dbReference>
<dbReference type="InterPro" id="IPR033469">
    <property type="entry name" value="CYTH-like_dom_sf"/>
</dbReference>
<dbReference type="Pfam" id="PF01928">
    <property type="entry name" value="CYTH"/>
    <property type="match status" value="1"/>
</dbReference>
<evidence type="ECO:0000313" key="2">
    <source>
        <dbReference type="EMBL" id="OGG85625.1"/>
    </source>
</evidence>
<dbReference type="SUPFAM" id="SSF55154">
    <property type="entry name" value="CYTH-like phosphatases"/>
    <property type="match status" value="1"/>
</dbReference>
<name>A0A1F6FIE1_9BACT</name>
<dbReference type="InterPro" id="IPR023577">
    <property type="entry name" value="CYTH_domain"/>
</dbReference>
<reference evidence="2 3" key="1">
    <citation type="journal article" date="2016" name="Nat. Commun.">
        <title>Thousands of microbial genomes shed light on interconnected biogeochemical processes in an aquifer system.</title>
        <authorList>
            <person name="Anantharaman K."/>
            <person name="Brown C.T."/>
            <person name="Hug L.A."/>
            <person name="Sharon I."/>
            <person name="Castelle C.J."/>
            <person name="Probst A.J."/>
            <person name="Thomas B.C."/>
            <person name="Singh A."/>
            <person name="Wilkins M.J."/>
            <person name="Karaoz U."/>
            <person name="Brodie E.L."/>
            <person name="Williams K.H."/>
            <person name="Hubbard S.S."/>
            <person name="Banfield J.F."/>
        </authorList>
    </citation>
    <scope>NUCLEOTIDE SEQUENCE [LARGE SCALE GENOMIC DNA]</scope>
</reference>
<accession>A0A1F6FIE1</accession>
<dbReference type="PROSITE" id="PS51707">
    <property type="entry name" value="CYTH"/>
    <property type="match status" value="1"/>
</dbReference>